<dbReference type="RefSeq" id="WP_238293721.1">
    <property type="nucleotide sequence ID" value="NZ_BPQS01000076.1"/>
</dbReference>
<keyword evidence="3" id="KW-0255">Endonuclease</keyword>
<keyword evidence="3" id="KW-0540">Nuclease</keyword>
<dbReference type="Gene3D" id="1.10.30.50">
    <property type="match status" value="1"/>
</dbReference>
<name>A0ABT8AMM9_9HYPH</name>
<gene>
    <name evidence="3" type="ORF">QWZ18_10905</name>
</gene>
<feature type="compositionally biased region" description="Polar residues" evidence="1">
    <location>
        <begin position="167"/>
        <end position="183"/>
    </location>
</feature>
<sequence>MPFVVPEDVGTTQRRSLSGCRRLQAWERTAGTYVLCGQRIDGVRERWIVEHIRALELGGADDLENMGPAHEACAQEKTRDDHARTAEAKRRKIRHLGAAFPTRPLPGLRTCALKRKVNGTVVHRETPARPLAVDVPKAERGPALELNPNPILVDTPADIADRVYATSTPSAKENKTGTTNQMAKQPPTRQLGKTDGGHEHATASGEIMPAIPAHLAFLFEDRPLLPGENGDQYDALLQSIIQHVEPSDVIEALWVKEIVGHIWEGKRLRRWRGQILVQAQLKAVEELIKPSLQPSNSLDLSTFGAPSANYLATGWMSGIEIEKEKVNEILQKRSLTIEDVMAHGFLLNLPAIERIDRQSMLVDQRRDTLLREIERKHAIFAQRVRSATADVIDVEHTESQ</sequence>
<dbReference type="InterPro" id="IPR002711">
    <property type="entry name" value="HNH"/>
</dbReference>
<keyword evidence="3" id="KW-0378">Hydrolase</keyword>
<accession>A0ABT8AMM9</accession>
<evidence type="ECO:0000313" key="3">
    <source>
        <dbReference type="EMBL" id="MDN3571132.1"/>
    </source>
</evidence>
<feature type="domain" description="HNH nuclease" evidence="2">
    <location>
        <begin position="22"/>
        <end position="75"/>
    </location>
</feature>
<protein>
    <submittedName>
        <fullName evidence="3">HNH endonuclease</fullName>
    </submittedName>
</protein>
<evidence type="ECO:0000256" key="1">
    <source>
        <dbReference type="SAM" id="MobiDB-lite"/>
    </source>
</evidence>
<evidence type="ECO:0000259" key="2">
    <source>
        <dbReference type="SMART" id="SM00507"/>
    </source>
</evidence>
<dbReference type="SMART" id="SM00507">
    <property type="entry name" value="HNHc"/>
    <property type="match status" value="1"/>
</dbReference>
<reference evidence="4" key="1">
    <citation type="journal article" date="2019" name="Int. J. Syst. Evol. Microbiol.">
        <title>The Global Catalogue of Microorganisms (GCM) 10K type strain sequencing project: providing services to taxonomists for standard genome sequencing and annotation.</title>
        <authorList>
            <consortium name="The Broad Institute Genomics Platform"/>
            <consortium name="The Broad Institute Genome Sequencing Center for Infectious Disease"/>
            <person name="Wu L."/>
            <person name="Ma J."/>
        </authorList>
    </citation>
    <scope>NUCLEOTIDE SEQUENCE [LARGE SCALE GENOMIC DNA]</scope>
    <source>
        <strain evidence="4">CECT 7806</strain>
    </source>
</reference>
<dbReference type="GO" id="GO:0004519">
    <property type="term" value="F:endonuclease activity"/>
    <property type="evidence" value="ECO:0007669"/>
    <property type="project" value="UniProtKB-KW"/>
</dbReference>
<dbReference type="InterPro" id="IPR003615">
    <property type="entry name" value="HNH_nuc"/>
</dbReference>
<evidence type="ECO:0000313" key="4">
    <source>
        <dbReference type="Proteomes" id="UP001244297"/>
    </source>
</evidence>
<feature type="region of interest" description="Disordered" evidence="1">
    <location>
        <begin position="167"/>
        <end position="202"/>
    </location>
</feature>
<dbReference type="EMBL" id="JAUFPT010000031">
    <property type="protein sequence ID" value="MDN3571132.1"/>
    <property type="molecule type" value="Genomic_DNA"/>
</dbReference>
<keyword evidence="4" id="KW-1185">Reference proteome</keyword>
<comment type="caution">
    <text evidence="3">The sequence shown here is derived from an EMBL/GenBank/DDBJ whole genome shotgun (WGS) entry which is preliminary data.</text>
</comment>
<organism evidence="3 4">
    <name type="scientific">Methylobacterium longum</name>
    <dbReference type="NCBI Taxonomy" id="767694"/>
    <lineage>
        <taxon>Bacteria</taxon>
        <taxon>Pseudomonadati</taxon>
        <taxon>Pseudomonadota</taxon>
        <taxon>Alphaproteobacteria</taxon>
        <taxon>Hyphomicrobiales</taxon>
        <taxon>Methylobacteriaceae</taxon>
        <taxon>Methylobacterium</taxon>
    </lineage>
</organism>
<dbReference type="Proteomes" id="UP001244297">
    <property type="component" value="Unassembled WGS sequence"/>
</dbReference>
<proteinExistence type="predicted"/>
<dbReference type="Pfam" id="PF01844">
    <property type="entry name" value="HNH"/>
    <property type="match status" value="1"/>
</dbReference>